<evidence type="ECO:0000256" key="4">
    <source>
        <dbReference type="PROSITE-ProRule" id="PRU00335"/>
    </source>
</evidence>
<reference evidence="6 7" key="1">
    <citation type="submission" date="2016-01" db="EMBL/GenBank/DDBJ databases">
        <authorList>
            <person name="Regsiter A."/>
            <person name="william w."/>
        </authorList>
    </citation>
    <scope>NUCLEOTIDE SEQUENCE [LARGE SCALE GENOMIC DNA]</scope>
    <source>
        <strain evidence="6 7">B6</strain>
    </source>
</reference>
<comment type="caution">
    <text evidence="6">The sequence shown here is derived from an EMBL/GenBank/DDBJ whole genome shotgun (WGS) entry which is preliminary data.</text>
</comment>
<evidence type="ECO:0000313" key="6">
    <source>
        <dbReference type="EMBL" id="CVI25379.1"/>
    </source>
</evidence>
<gene>
    <name evidence="6" type="ORF">AGR4A_pAt30194</name>
</gene>
<name>A0A822VD12_AGRTU</name>
<evidence type="ECO:0000256" key="1">
    <source>
        <dbReference type="ARBA" id="ARBA00023015"/>
    </source>
</evidence>
<dbReference type="Gene3D" id="1.10.10.60">
    <property type="entry name" value="Homeodomain-like"/>
    <property type="match status" value="1"/>
</dbReference>
<feature type="domain" description="HTH tetR-type" evidence="5">
    <location>
        <begin position="17"/>
        <end position="77"/>
    </location>
</feature>
<dbReference type="Gene3D" id="1.10.357.10">
    <property type="entry name" value="Tetracycline Repressor, domain 2"/>
    <property type="match status" value="1"/>
</dbReference>
<organism evidence="6 7">
    <name type="scientific">Agrobacterium tumefaciens str. B6</name>
    <dbReference type="NCBI Taxonomy" id="1183423"/>
    <lineage>
        <taxon>Bacteria</taxon>
        <taxon>Pseudomonadati</taxon>
        <taxon>Pseudomonadota</taxon>
        <taxon>Alphaproteobacteria</taxon>
        <taxon>Hyphomicrobiales</taxon>
        <taxon>Rhizobiaceae</taxon>
        <taxon>Rhizobium/Agrobacterium group</taxon>
        <taxon>Agrobacterium</taxon>
        <taxon>Agrobacterium tumefaciens complex</taxon>
    </lineage>
</organism>
<dbReference type="PROSITE" id="PS50977">
    <property type="entry name" value="HTH_TETR_2"/>
    <property type="match status" value="1"/>
</dbReference>
<dbReference type="Proteomes" id="UP000192074">
    <property type="component" value="Unassembled WGS sequence"/>
</dbReference>
<dbReference type="InterPro" id="IPR050109">
    <property type="entry name" value="HTH-type_TetR-like_transc_reg"/>
</dbReference>
<dbReference type="InterPro" id="IPR009057">
    <property type="entry name" value="Homeodomain-like_sf"/>
</dbReference>
<dbReference type="PRINTS" id="PR00455">
    <property type="entry name" value="HTHTETR"/>
</dbReference>
<dbReference type="SUPFAM" id="SSF48498">
    <property type="entry name" value="Tetracyclin repressor-like, C-terminal domain"/>
    <property type="match status" value="1"/>
</dbReference>
<dbReference type="InterPro" id="IPR036271">
    <property type="entry name" value="Tet_transcr_reg_TetR-rel_C_sf"/>
</dbReference>
<keyword evidence="3" id="KW-0804">Transcription</keyword>
<dbReference type="EMBL" id="FCNL01000042">
    <property type="protein sequence ID" value="CVI25379.1"/>
    <property type="molecule type" value="Genomic_DNA"/>
</dbReference>
<evidence type="ECO:0000313" key="7">
    <source>
        <dbReference type="Proteomes" id="UP000192074"/>
    </source>
</evidence>
<evidence type="ECO:0000259" key="5">
    <source>
        <dbReference type="PROSITE" id="PS50977"/>
    </source>
</evidence>
<evidence type="ECO:0000256" key="3">
    <source>
        <dbReference type="ARBA" id="ARBA00023163"/>
    </source>
</evidence>
<dbReference type="PANTHER" id="PTHR30055:SF148">
    <property type="entry name" value="TETR-FAMILY TRANSCRIPTIONAL REGULATOR"/>
    <property type="match status" value="1"/>
</dbReference>
<proteinExistence type="predicted"/>
<dbReference type="SUPFAM" id="SSF46689">
    <property type="entry name" value="Homeodomain-like"/>
    <property type="match status" value="1"/>
</dbReference>
<dbReference type="InterPro" id="IPR001647">
    <property type="entry name" value="HTH_TetR"/>
</dbReference>
<dbReference type="InterPro" id="IPR011075">
    <property type="entry name" value="TetR_C"/>
</dbReference>
<accession>A0A822VD12</accession>
<dbReference type="AlphaFoldDB" id="A0A822VD12"/>
<keyword evidence="1" id="KW-0805">Transcription regulation</keyword>
<dbReference type="Pfam" id="PF00440">
    <property type="entry name" value="TetR_N"/>
    <property type="match status" value="1"/>
</dbReference>
<dbReference type="Pfam" id="PF16859">
    <property type="entry name" value="TetR_C_11"/>
    <property type="match status" value="1"/>
</dbReference>
<sequence>MDMVENTSRPVGRPRDEEAGPAILAVARRLVLSHGYCGVSIALISKEAGVGRQTLYRRWVSKADLVLDAFFASASENDSFERLPFELALRTFLETLFENLKEDGPAIRNLIASAQSDLPFCMEFRERFVEPRAEVVRAIFERGLAEGQVREDADVALAIDVIHGAFWYRLLQGEALDESYAKRLATFVTRTYGRT</sequence>
<protein>
    <submittedName>
        <fullName evidence="6">Transcriptional regulator, TetR family</fullName>
    </submittedName>
</protein>
<dbReference type="PANTHER" id="PTHR30055">
    <property type="entry name" value="HTH-TYPE TRANSCRIPTIONAL REGULATOR RUTR"/>
    <property type="match status" value="1"/>
</dbReference>
<dbReference type="GO" id="GO:0003700">
    <property type="term" value="F:DNA-binding transcription factor activity"/>
    <property type="evidence" value="ECO:0007669"/>
    <property type="project" value="TreeGrafter"/>
</dbReference>
<feature type="DNA-binding region" description="H-T-H motif" evidence="4">
    <location>
        <begin position="40"/>
        <end position="59"/>
    </location>
</feature>
<keyword evidence="2 4" id="KW-0238">DNA-binding</keyword>
<evidence type="ECO:0000256" key="2">
    <source>
        <dbReference type="ARBA" id="ARBA00023125"/>
    </source>
</evidence>
<dbReference type="GO" id="GO:0000976">
    <property type="term" value="F:transcription cis-regulatory region binding"/>
    <property type="evidence" value="ECO:0007669"/>
    <property type="project" value="TreeGrafter"/>
</dbReference>